<evidence type="ECO:0000256" key="1">
    <source>
        <dbReference type="SAM" id="Phobius"/>
    </source>
</evidence>
<evidence type="ECO:0000313" key="2">
    <source>
        <dbReference type="EMBL" id="MPN38993.1"/>
    </source>
</evidence>
<comment type="caution">
    <text evidence="2">The sequence shown here is derived from an EMBL/GenBank/DDBJ whole genome shotgun (WGS) entry which is preliminary data.</text>
</comment>
<keyword evidence="1" id="KW-0812">Transmembrane</keyword>
<proteinExistence type="predicted"/>
<keyword evidence="1" id="KW-1133">Transmembrane helix</keyword>
<protein>
    <submittedName>
        <fullName evidence="2">Uncharacterized protein</fullName>
    </submittedName>
</protein>
<feature type="transmembrane region" description="Helical" evidence="1">
    <location>
        <begin position="57"/>
        <end position="77"/>
    </location>
</feature>
<name>A0A645HUE2_9ZZZZ</name>
<gene>
    <name evidence="2" type="ORF">SDC9_186518</name>
</gene>
<accession>A0A645HUE2</accession>
<sequence length="90" mass="10709">MVFAHYIFGKGQNFVVKIIGFFIFSGCYIKGRKVGEAKHIIKMVFIQNLAPYIKTSYIYFLSFFEILELLAGFAIIYKRRHIRKFNLKRF</sequence>
<dbReference type="AlphaFoldDB" id="A0A645HUE2"/>
<organism evidence="2">
    <name type="scientific">bioreactor metagenome</name>
    <dbReference type="NCBI Taxonomy" id="1076179"/>
    <lineage>
        <taxon>unclassified sequences</taxon>
        <taxon>metagenomes</taxon>
        <taxon>ecological metagenomes</taxon>
    </lineage>
</organism>
<dbReference type="EMBL" id="VSSQ01094556">
    <property type="protein sequence ID" value="MPN38993.1"/>
    <property type="molecule type" value="Genomic_DNA"/>
</dbReference>
<keyword evidence="1" id="KW-0472">Membrane</keyword>
<reference evidence="2" key="1">
    <citation type="submission" date="2019-08" db="EMBL/GenBank/DDBJ databases">
        <authorList>
            <person name="Kucharzyk K."/>
            <person name="Murdoch R.W."/>
            <person name="Higgins S."/>
            <person name="Loffler F."/>
        </authorList>
    </citation>
    <scope>NUCLEOTIDE SEQUENCE</scope>
</reference>